<organism evidence="2 3">
    <name type="scientific">Colwellia maritima</name>
    <dbReference type="NCBI Taxonomy" id="2912588"/>
    <lineage>
        <taxon>Bacteria</taxon>
        <taxon>Pseudomonadati</taxon>
        <taxon>Pseudomonadota</taxon>
        <taxon>Gammaproteobacteria</taxon>
        <taxon>Alteromonadales</taxon>
        <taxon>Colwelliaceae</taxon>
        <taxon>Colwellia</taxon>
    </lineage>
</organism>
<sequence>MRSRARTTDYPFALLPRPVLSTLAVAVVGSLTLSGCLGGGGGAGSNITPAAQISLANGSVQGIAEDNTLIWHGLPYAKPPVGDLRRRAPQPVDNWTGVRDATERHSECVQAETTSQWQRTSNMVGSEDCLIVDVYRPNRADYQDEKLPVYVWIHGGANNFGTARQYDGRNLVENSDVVMVVLQYRLGPAGWFSIRTSRPVAPTRCLTLATSAHWIPSRH</sequence>
<dbReference type="InterPro" id="IPR050309">
    <property type="entry name" value="Type-B_Carboxylest/Lipase"/>
</dbReference>
<name>A0ABS9X7Y0_9GAMM</name>
<proteinExistence type="predicted"/>
<dbReference type="Pfam" id="PF00135">
    <property type="entry name" value="COesterase"/>
    <property type="match status" value="1"/>
</dbReference>
<accession>A0ABS9X7Y0</accession>
<comment type="caution">
    <text evidence="2">The sequence shown here is derived from an EMBL/GenBank/DDBJ whole genome shotgun (WGS) entry which is preliminary data.</text>
</comment>
<dbReference type="PANTHER" id="PTHR11559">
    <property type="entry name" value="CARBOXYLESTERASE"/>
    <property type="match status" value="1"/>
</dbReference>
<dbReference type="EMBL" id="JAKKSL010000008">
    <property type="protein sequence ID" value="MCI2286200.1"/>
    <property type="molecule type" value="Genomic_DNA"/>
</dbReference>
<evidence type="ECO:0000259" key="1">
    <source>
        <dbReference type="Pfam" id="PF00135"/>
    </source>
</evidence>
<dbReference type="Proteomes" id="UP001139646">
    <property type="component" value="Unassembled WGS sequence"/>
</dbReference>
<evidence type="ECO:0000313" key="2">
    <source>
        <dbReference type="EMBL" id="MCI2286200.1"/>
    </source>
</evidence>
<reference evidence="2" key="1">
    <citation type="submission" date="2022-01" db="EMBL/GenBank/DDBJ databases">
        <title>Colwellia maritima, isolated from seawater.</title>
        <authorList>
            <person name="Kristyanto S."/>
            <person name="Jung J."/>
            <person name="Jeon C.O."/>
        </authorList>
    </citation>
    <scope>NUCLEOTIDE SEQUENCE</scope>
    <source>
        <strain evidence="2">MSW7</strain>
    </source>
</reference>
<dbReference type="RefSeq" id="WP_242289551.1">
    <property type="nucleotide sequence ID" value="NZ_JAKKSL010000008.1"/>
</dbReference>
<keyword evidence="3" id="KW-1185">Reference proteome</keyword>
<dbReference type="InterPro" id="IPR002018">
    <property type="entry name" value="CarbesteraseB"/>
</dbReference>
<dbReference type="Gene3D" id="3.40.50.1820">
    <property type="entry name" value="alpha/beta hydrolase"/>
    <property type="match status" value="1"/>
</dbReference>
<dbReference type="InterPro" id="IPR029058">
    <property type="entry name" value="AB_hydrolase_fold"/>
</dbReference>
<gene>
    <name evidence="2" type="ORF">L3081_25675</name>
</gene>
<feature type="domain" description="Carboxylesterase type B" evidence="1">
    <location>
        <begin position="51"/>
        <end position="196"/>
    </location>
</feature>
<evidence type="ECO:0000313" key="3">
    <source>
        <dbReference type="Proteomes" id="UP001139646"/>
    </source>
</evidence>
<dbReference type="SUPFAM" id="SSF53474">
    <property type="entry name" value="alpha/beta-Hydrolases"/>
    <property type="match status" value="1"/>
</dbReference>
<protein>
    <submittedName>
        <fullName evidence="2">Carboxylesterase family protein</fullName>
    </submittedName>
</protein>